<reference evidence="4" key="1">
    <citation type="submission" date="2016-10" db="EMBL/GenBank/DDBJ databases">
        <authorList>
            <person name="Varghese N."/>
            <person name="Submissions S."/>
        </authorList>
    </citation>
    <scope>NUCLEOTIDE SEQUENCE [LARGE SCALE GENOMIC DNA]</scope>
    <source>
        <strain evidence="4">CGMCC 1.10369</strain>
    </source>
</reference>
<dbReference type="Proteomes" id="UP000198778">
    <property type="component" value="Unassembled WGS sequence"/>
</dbReference>
<dbReference type="PANTHER" id="PTHR43802:SF1">
    <property type="entry name" value="IP11341P-RELATED"/>
    <property type="match status" value="1"/>
</dbReference>
<dbReference type="InterPro" id="IPR029045">
    <property type="entry name" value="ClpP/crotonase-like_dom_sf"/>
</dbReference>
<dbReference type="PANTHER" id="PTHR43802">
    <property type="entry name" value="ENOYL-COA HYDRATASE"/>
    <property type="match status" value="1"/>
</dbReference>
<dbReference type="SUPFAM" id="SSF52096">
    <property type="entry name" value="ClpP/crotonase"/>
    <property type="match status" value="1"/>
</dbReference>
<accession>A0A1H0L0F4</accession>
<gene>
    <name evidence="3" type="ORF">SAMN04488053_1227</name>
</gene>
<evidence type="ECO:0000313" key="3">
    <source>
        <dbReference type="EMBL" id="SDO61512.1"/>
    </source>
</evidence>
<evidence type="ECO:0000256" key="2">
    <source>
        <dbReference type="RuleBase" id="RU003707"/>
    </source>
</evidence>
<dbReference type="RefSeq" id="WP_090844691.1">
    <property type="nucleotide sequence ID" value="NZ_FNIL01000022.1"/>
</dbReference>
<dbReference type="OrthoDB" id="9775794at2"/>
<dbReference type="InterPro" id="IPR018376">
    <property type="entry name" value="Enoyl-CoA_hyd/isom_CS"/>
</dbReference>
<dbReference type="EMBL" id="FNIL01000022">
    <property type="protein sequence ID" value="SDO61512.1"/>
    <property type="molecule type" value="Genomic_DNA"/>
</dbReference>
<proteinExistence type="inferred from homology"/>
<name>A0A1H0L0F4_9BACI</name>
<dbReference type="InterPro" id="IPR014748">
    <property type="entry name" value="Enoyl-CoA_hydra_C"/>
</dbReference>
<comment type="similarity">
    <text evidence="1 2">Belongs to the enoyl-CoA hydratase/isomerase family.</text>
</comment>
<dbReference type="InterPro" id="IPR001753">
    <property type="entry name" value="Enoyl-CoA_hydra/iso"/>
</dbReference>
<dbReference type="CDD" id="cd06558">
    <property type="entry name" value="crotonase-like"/>
    <property type="match status" value="1"/>
</dbReference>
<dbReference type="GO" id="GO:0003824">
    <property type="term" value="F:catalytic activity"/>
    <property type="evidence" value="ECO:0007669"/>
    <property type="project" value="InterPro"/>
</dbReference>
<dbReference type="AlphaFoldDB" id="A0A1H0L0F4"/>
<sequence>MTKSVLYSVDNKTATISMNRPEVKNAINKEMHEQLYDAFSKANEDPAVNIILFTGTGDAFSSGADLKSIPVESFASFDHGEYLEETYNRLLYLMDRIEKPIVAYINGIAVGAGLSLALACDFRYADPKADFALSFLKIGLVPDAGASYFLPRLVGLAKAIELGTGITIDSEEAKRIGLINGIGYPASFLAQLVHAPLPAYGLMKKNMKAGFEAPLEDILEKEVKAQRIAGKSRAHQKALQAFLQRSK</sequence>
<dbReference type="Gene3D" id="1.10.12.10">
    <property type="entry name" value="Lyase 2-enoyl-coa Hydratase, Chain A, domain 2"/>
    <property type="match status" value="1"/>
</dbReference>
<keyword evidence="4" id="KW-1185">Reference proteome</keyword>
<dbReference type="PROSITE" id="PS00166">
    <property type="entry name" value="ENOYL_COA_HYDRATASE"/>
    <property type="match status" value="1"/>
</dbReference>
<dbReference type="Gene3D" id="3.90.226.10">
    <property type="entry name" value="2-enoyl-CoA Hydratase, Chain A, domain 1"/>
    <property type="match status" value="1"/>
</dbReference>
<organism evidence="3 4">
    <name type="scientific">Alkalicoccus daliensis</name>
    <dbReference type="NCBI Taxonomy" id="745820"/>
    <lineage>
        <taxon>Bacteria</taxon>
        <taxon>Bacillati</taxon>
        <taxon>Bacillota</taxon>
        <taxon>Bacilli</taxon>
        <taxon>Bacillales</taxon>
        <taxon>Bacillaceae</taxon>
        <taxon>Alkalicoccus</taxon>
    </lineage>
</organism>
<evidence type="ECO:0000256" key="1">
    <source>
        <dbReference type="ARBA" id="ARBA00005254"/>
    </source>
</evidence>
<dbReference type="STRING" id="745820.SAMN04488053_1227"/>
<protein>
    <submittedName>
        <fullName evidence="3">Enoyl-CoA hydratase</fullName>
    </submittedName>
</protein>
<evidence type="ECO:0000313" key="4">
    <source>
        <dbReference type="Proteomes" id="UP000198778"/>
    </source>
</evidence>
<dbReference type="Pfam" id="PF00378">
    <property type="entry name" value="ECH_1"/>
    <property type="match status" value="1"/>
</dbReference>